<dbReference type="GO" id="GO:0005737">
    <property type="term" value="C:cytoplasm"/>
    <property type="evidence" value="ECO:0007669"/>
    <property type="project" value="InterPro"/>
</dbReference>
<protein>
    <recommendedName>
        <fullName evidence="4">phosphoglycerate mutase (2,3-diphosphoglycerate-independent)</fullName>
        <ecNumber evidence="4">5.4.2.12</ecNumber>
    </recommendedName>
</protein>
<dbReference type="GO" id="GO:0006096">
    <property type="term" value="P:glycolytic process"/>
    <property type="evidence" value="ECO:0007669"/>
    <property type="project" value="UniProtKB-UniPathway"/>
</dbReference>
<dbReference type="Pfam" id="PF06415">
    <property type="entry name" value="iPGM_N"/>
    <property type="match status" value="1"/>
</dbReference>
<dbReference type="PANTHER" id="PTHR31637">
    <property type="entry name" value="2,3-BISPHOSPHOGLYCERATE-INDEPENDENT PHOSPHOGLYCERATE MUTASE"/>
    <property type="match status" value="1"/>
</dbReference>
<dbReference type="InterPro" id="IPR005995">
    <property type="entry name" value="Pgm_bpd_ind"/>
</dbReference>
<evidence type="ECO:0000256" key="4">
    <source>
        <dbReference type="ARBA" id="ARBA00012026"/>
    </source>
</evidence>
<accession>A0A8H7D3Q4</accession>
<dbReference type="EC" id="5.4.2.12" evidence="4"/>
<keyword evidence="7" id="KW-0464">Manganese</keyword>
<keyword evidence="5" id="KW-0479">Metal-binding</keyword>
<dbReference type="SUPFAM" id="SSF64158">
    <property type="entry name" value="2,3-Bisphosphoglycerate-independent phosphoglycerate mutase, substrate-binding domain"/>
    <property type="match status" value="1"/>
</dbReference>
<comment type="pathway">
    <text evidence="2">Carbohydrate degradation; glycolysis; pyruvate from D-glyceraldehyde 3-phosphate: step 3/5.</text>
</comment>
<evidence type="ECO:0000256" key="8">
    <source>
        <dbReference type="ARBA" id="ARBA00023235"/>
    </source>
</evidence>
<dbReference type="GO" id="GO:0004619">
    <property type="term" value="F:phosphoglycerate mutase activity"/>
    <property type="evidence" value="ECO:0007669"/>
    <property type="project" value="UniProtKB-EC"/>
</dbReference>
<dbReference type="OrthoDB" id="3053439at2759"/>
<evidence type="ECO:0000256" key="6">
    <source>
        <dbReference type="ARBA" id="ARBA00023152"/>
    </source>
</evidence>
<keyword evidence="11" id="KW-1185">Reference proteome</keyword>
<gene>
    <name evidence="10" type="ORF">MVEN_00876300</name>
</gene>
<evidence type="ECO:0000256" key="1">
    <source>
        <dbReference type="ARBA" id="ARBA00001936"/>
    </source>
</evidence>
<comment type="caution">
    <text evidence="10">The sequence shown here is derived from an EMBL/GenBank/DDBJ whole genome shotgun (WGS) entry which is preliminary data.</text>
</comment>
<name>A0A8H7D3Q4_9AGAR</name>
<reference evidence="10" key="1">
    <citation type="submission" date="2020-05" db="EMBL/GenBank/DDBJ databases">
        <title>Mycena genomes resolve the evolution of fungal bioluminescence.</title>
        <authorList>
            <person name="Tsai I.J."/>
        </authorList>
    </citation>
    <scope>NUCLEOTIDE SEQUENCE</scope>
    <source>
        <strain evidence="10">CCC161011</strain>
    </source>
</reference>
<dbReference type="InterPro" id="IPR011258">
    <property type="entry name" value="BPG-indep_PGM_N"/>
</dbReference>
<dbReference type="GO" id="GO:0006007">
    <property type="term" value="P:glucose catabolic process"/>
    <property type="evidence" value="ECO:0007669"/>
    <property type="project" value="InterPro"/>
</dbReference>
<dbReference type="UniPathway" id="UPA00109">
    <property type="reaction ID" value="UER00186"/>
</dbReference>
<dbReference type="Proteomes" id="UP000620124">
    <property type="component" value="Unassembled WGS sequence"/>
</dbReference>
<comment type="similarity">
    <text evidence="3">Belongs to the BPG-independent phosphoglycerate mutase family.</text>
</comment>
<dbReference type="Gene3D" id="3.40.1450.10">
    <property type="entry name" value="BPG-independent phosphoglycerate mutase, domain B"/>
    <property type="match status" value="1"/>
</dbReference>
<comment type="cofactor">
    <cofactor evidence="1">
        <name>Mn(2+)</name>
        <dbReference type="ChEBI" id="CHEBI:29035"/>
    </cofactor>
</comment>
<dbReference type="PANTHER" id="PTHR31637:SF0">
    <property type="entry name" value="2,3-BISPHOSPHOGLYCERATE-INDEPENDENT PHOSPHOGLYCERATE MUTASE"/>
    <property type="match status" value="1"/>
</dbReference>
<keyword evidence="6" id="KW-0324">Glycolysis</keyword>
<dbReference type="EMBL" id="JACAZI010000006">
    <property type="protein sequence ID" value="KAF7358272.1"/>
    <property type="molecule type" value="Genomic_DNA"/>
</dbReference>
<dbReference type="InterPro" id="IPR036646">
    <property type="entry name" value="PGAM_B_sf"/>
</dbReference>
<evidence type="ECO:0000256" key="5">
    <source>
        <dbReference type="ARBA" id="ARBA00022723"/>
    </source>
</evidence>
<evidence type="ECO:0000256" key="7">
    <source>
        <dbReference type="ARBA" id="ARBA00023211"/>
    </source>
</evidence>
<keyword evidence="8" id="KW-0413">Isomerase</keyword>
<evidence type="ECO:0000313" key="11">
    <source>
        <dbReference type="Proteomes" id="UP000620124"/>
    </source>
</evidence>
<evidence type="ECO:0000313" key="10">
    <source>
        <dbReference type="EMBL" id="KAF7358272.1"/>
    </source>
</evidence>
<dbReference type="GO" id="GO:0030145">
    <property type="term" value="F:manganese ion binding"/>
    <property type="evidence" value="ECO:0007669"/>
    <property type="project" value="InterPro"/>
</dbReference>
<feature type="domain" description="BPG-independent PGAM N-terminal" evidence="9">
    <location>
        <begin position="1"/>
        <end position="98"/>
    </location>
</feature>
<evidence type="ECO:0000256" key="2">
    <source>
        <dbReference type="ARBA" id="ARBA00004798"/>
    </source>
</evidence>
<evidence type="ECO:0000259" key="9">
    <source>
        <dbReference type="Pfam" id="PF06415"/>
    </source>
</evidence>
<dbReference type="AlphaFoldDB" id="A0A8H7D3Q4"/>
<evidence type="ECO:0000256" key="3">
    <source>
        <dbReference type="ARBA" id="ARBA00008819"/>
    </source>
</evidence>
<proteinExistence type="inferred from homology"/>
<sequence>MATIVGRYYAMDRISGGSASRLRWMGLSVGGGGSLCQGKGAVDDIKANHEKDVTDESLKPRAIIVNGDTGRIRDGDTLFFFNYRSDHKRGLASVLSLPNPPIEVTVPRDLGITTMSWDNVDLPFSVAFPPHGMTNVVAGNAHVTFFNVCAERQFRNEERFMIPFPKMCSPLQSKLYSDKLV</sequence>
<organism evidence="10 11">
    <name type="scientific">Mycena venus</name>
    <dbReference type="NCBI Taxonomy" id="2733690"/>
    <lineage>
        <taxon>Eukaryota</taxon>
        <taxon>Fungi</taxon>
        <taxon>Dikarya</taxon>
        <taxon>Basidiomycota</taxon>
        <taxon>Agaricomycotina</taxon>
        <taxon>Agaricomycetes</taxon>
        <taxon>Agaricomycetidae</taxon>
        <taxon>Agaricales</taxon>
        <taxon>Marasmiineae</taxon>
        <taxon>Mycenaceae</taxon>
        <taxon>Mycena</taxon>
    </lineage>
</organism>